<evidence type="ECO:0000313" key="2">
    <source>
        <dbReference type="Proteomes" id="UP000292695"/>
    </source>
</evidence>
<comment type="caution">
    <text evidence="1">The sequence shown here is derived from an EMBL/GenBank/DDBJ whole genome shotgun (WGS) entry which is preliminary data.</text>
</comment>
<name>A0A4R0I6Z4_9ACTN</name>
<dbReference type="Proteomes" id="UP000292695">
    <property type="component" value="Unassembled WGS sequence"/>
</dbReference>
<sequence>MSEPAPAPVNSPGTADIAMYPDQTFRAAQQIYQAGASFGQTWPGRRTAIQGDEQAVNVGFDEVSREFRGAYNKYAEAVLPWAEQVMPGLQDAGNAGNESVARYLELSNQQQPAYMRTLL</sequence>
<accession>A0A4R0I6Z4</accession>
<dbReference type="EMBL" id="SJKA01000018">
    <property type="protein sequence ID" value="TCC22330.1"/>
    <property type="molecule type" value="Genomic_DNA"/>
</dbReference>
<reference evidence="1 2" key="1">
    <citation type="submission" date="2019-02" db="EMBL/GenBank/DDBJ databases">
        <title>Kribbella capetownensis sp. nov. and Kribbella speibonae sp. nov., isolated from soil.</title>
        <authorList>
            <person name="Curtis S.M."/>
            <person name="Norton I."/>
            <person name="Everest G.J."/>
            <person name="Meyers P.R."/>
        </authorList>
    </citation>
    <scope>NUCLEOTIDE SEQUENCE [LARGE SCALE GENOMIC DNA]</scope>
    <source>
        <strain evidence="1 2">DSM 27082</strain>
    </source>
</reference>
<organism evidence="1 2">
    <name type="scientific">Kribbella sindirgiensis</name>
    <dbReference type="NCBI Taxonomy" id="1124744"/>
    <lineage>
        <taxon>Bacteria</taxon>
        <taxon>Bacillati</taxon>
        <taxon>Actinomycetota</taxon>
        <taxon>Actinomycetes</taxon>
        <taxon>Propionibacteriales</taxon>
        <taxon>Kribbellaceae</taxon>
        <taxon>Kribbella</taxon>
    </lineage>
</organism>
<protein>
    <submittedName>
        <fullName evidence="1">Uncharacterized protein</fullName>
    </submittedName>
</protein>
<dbReference type="AlphaFoldDB" id="A0A4R0I6Z4"/>
<gene>
    <name evidence="1" type="ORF">E0H50_34700</name>
</gene>
<keyword evidence="2" id="KW-1185">Reference proteome</keyword>
<proteinExistence type="predicted"/>
<evidence type="ECO:0000313" key="1">
    <source>
        <dbReference type="EMBL" id="TCC22330.1"/>
    </source>
</evidence>
<dbReference type="RefSeq" id="WP_131295241.1">
    <property type="nucleotide sequence ID" value="NZ_SJKA01000018.1"/>
</dbReference>